<evidence type="ECO:0000256" key="8">
    <source>
        <dbReference type="ARBA" id="ARBA00022989"/>
    </source>
</evidence>
<feature type="transmembrane region" description="Helical" evidence="11">
    <location>
        <begin position="71"/>
        <end position="90"/>
    </location>
</feature>
<proteinExistence type="predicted"/>
<keyword evidence="6" id="KW-0479">Metal-binding</keyword>
<dbReference type="GO" id="GO:0140575">
    <property type="term" value="F:transmembrane monodehydroascorbate reductase activity"/>
    <property type="evidence" value="ECO:0007669"/>
    <property type="project" value="InterPro"/>
</dbReference>
<keyword evidence="9" id="KW-0408">Iron</keyword>
<keyword evidence="7" id="KW-0249">Electron transport</keyword>
<dbReference type="InterPro" id="IPR045150">
    <property type="entry name" value="CYB561D1/2"/>
</dbReference>
<evidence type="ECO:0000313" key="13">
    <source>
        <dbReference type="EMBL" id="TPX38662.1"/>
    </source>
</evidence>
<dbReference type="EMBL" id="QEAM01000138">
    <property type="protein sequence ID" value="TPX45525.1"/>
    <property type="molecule type" value="Genomic_DNA"/>
</dbReference>
<dbReference type="OrthoDB" id="2157408at2759"/>
<keyword evidence="4" id="KW-0349">Heme</keyword>
<comment type="caution">
    <text evidence="13">The sequence shown here is derived from an EMBL/GenBank/DDBJ whole genome shotgun (WGS) entry which is preliminary data.</text>
</comment>
<feature type="transmembrane region" description="Helical" evidence="11">
    <location>
        <begin position="136"/>
        <end position="154"/>
    </location>
</feature>
<evidence type="ECO:0000256" key="4">
    <source>
        <dbReference type="ARBA" id="ARBA00022617"/>
    </source>
</evidence>
<gene>
    <name evidence="14" type="ORF">SeLEV6574_g03802</name>
    <name evidence="13" type="ORF">SeMB42_g06613</name>
</gene>
<dbReference type="PANTHER" id="PTHR15422">
    <property type="entry name" value="OS05G0565100 PROTEIN"/>
    <property type="match status" value="1"/>
</dbReference>
<evidence type="ECO:0000313" key="16">
    <source>
        <dbReference type="Proteomes" id="UP000320475"/>
    </source>
</evidence>
<feature type="domain" description="Cytochrome b561" evidence="12">
    <location>
        <begin position="69"/>
        <end position="183"/>
    </location>
</feature>
<keyword evidence="15" id="KW-1185">Reference proteome</keyword>
<protein>
    <recommendedName>
        <fullName evidence="12">Cytochrome b561 domain-containing protein</fullName>
    </recommendedName>
</protein>
<evidence type="ECO:0000313" key="15">
    <source>
        <dbReference type="Proteomes" id="UP000317494"/>
    </source>
</evidence>
<evidence type="ECO:0000256" key="10">
    <source>
        <dbReference type="ARBA" id="ARBA00023136"/>
    </source>
</evidence>
<dbReference type="Proteomes" id="UP000317494">
    <property type="component" value="Unassembled WGS sequence"/>
</dbReference>
<name>A0A507CGN7_9FUNG</name>
<dbReference type="Proteomes" id="UP000320475">
    <property type="component" value="Unassembled WGS sequence"/>
</dbReference>
<dbReference type="Pfam" id="PF03188">
    <property type="entry name" value="Cytochrom_B561"/>
    <property type="match status" value="1"/>
</dbReference>
<dbReference type="Gene3D" id="1.20.120.1770">
    <property type="match status" value="1"/>
</dbReference>
<evidence type="ECO:0000256" key="1">
    <source>
        <dbReference type="ARBA" id="ARBA00001970"/>
    </source>
</evidence>
<sequence>MIGRTSNAAVDDEASPLITRLNDSALGSLTRAPLHRRIVASITDMIILFVVACTWFFVFSHRIGLFSVHPSAMSLYAGLATSAIVALQQATSNVSRRDAFVLHWKAQVVALTSIIAGFIVIVMNKIHRGGAHFTSLHGQLGLATLILVMIQGFFGLSRRFWIWPAIGLNYQQIIALHRVVGWAIDNWHPSELRTAVKVSVVVVCVILLVHAQWGRILRLLLHKEPLIA</sequence>
<evidence type="ECO:0000256" key="3">
    <source>
        <dbReference type="ARBA" id="ARBA00022448"/>
    </source>
</evidence>
<reference evidence="15 16" key="1">
    <citation type="journal article" date="2019" name="Sci. Rep.">
        <title>Comparative genomics of chytrid fungi reveal insights into the obligate biotrophic and pathogenic lifestyle of Synchytrium endobioticum.</title>
        <authorList>
            <person name="van de Vossenberg B.T.L.H."/>
            <person name="Warris S."/>
            <person name="Nguyen H.D.T."/>
            <person name="van Gent-Pelzer M.P.E."/>
            <person name="Joly D.L."/>
            <person name="van de Geest H.C."/>
            <person name="Bonants P.J.M."/>
            <person name="Smith D.S."/>
            <person name="Levesque C.A."/>
            <person name="van der Lee T.A.J."/>
        </authorList>
    </citation>
    <scope>NUCLEOTIDE SEQUENCE [LARGE SCALE GENOMIC DNA]</scope>
    <source>
        <strain evidence="14 16">LEV6574</strain>
        <strain evidence="13 15">MB42</strain>
    </source>
</reference>
<evidence type="ECO:0000256" key="5">
    <source>
        <dbReference type="ARBA" id="ARBA00022692"/>
    </source>
</evidence>
<accession>A0A507CGN7</accession>
<dbReference type="STRING" id="286115.A0A507CGN7"/>
<dbReference type="GO" id="GO:0046872">
    <property type="term" value="F:metal ion binding"/>
    <property type="evidence" value="ECO:0007669"/>
    <property type="project" value="UniProtKB-KW"/>
</dbReference>
<dbReference type="EMBL" id="QEAN01000384">
    <property type="protein sequence ID" value="TPX38662.1"/>
    <property type="molecule type" value="Genomic_DNA"/>
</dbReference>
<comment type="subcellular location">
    <subcellularLocation>
        <location evidence="2">Membrane</location>
        <topology evidence="2">Multi-pass membrane protein</topology>
    </subcellularLocation>
</comment>
<keyword evidence="10 11" id="KW-0472">Membrane</keyword>
<dbReference type="PANTHER" id="PTHR15422:SF45">
    <property type="entry name" value="CYTOCHROME B561 DOMAIN-CONTAINING PROTEIN"/>
    <property type="match status" value="1"/>
</dbReference>
<dbReference type="VEuPathDB" id="FungiDB:SeMB42_g06613"/>
<evidence type="ECO:0000256" key="7">
    <source>
        <dbReference type="ARBA" id="ARBA00022982"/>
    </source>
</evidence>
<dbReference type="InterPro" id="IPR006593">
    <property type="entry name" value="Cyt_b561/ferric_Rdtase_TM"/>
</dbReference>
<keyword evidence="8 11" id="KW-1133">Transmembrane helix</keyword>
<evidence type="ECO:0000313" key="14">
    <source>
        <dbReference type="EMBL" id="TPX45525.1"/>
    </source>
</evidence>
<organism evidence="13 15">
    <name type="scientific">Synchytrium endobioticum</name>
    <dbReference type="NCBI Taxonomy" id="286115"/>
    <lineage>
        <taxon>Eukaryota</taxon>
        <taxon>Fungi</taxon>
        <taxon>Fungi incertae sedis</taxon>
        <taxon>Chytridiomycota</taxon>
        <taxon>Chytridiomycota incertae sedis</taxon>
        <taxon>Chytridiomycetes</taxon>
        <taxon>Synchytriales</taxon>
        <taxon>Synchytriaceae</taxon>
        <taxon>Synchytrium</taxon>
    </lineage>
</organism>
<keyword evidence="5 11" id="KW-0812">Transmembrane</keyword>
<feature type="transmembrane region" description="Helical" evidence="11">
    <location>
        <begin position="38"/>
        <end position="59"/>
    </location>
</feature>
<evidence type="ECO:0000256" key="6">
    <source>
        <dbReference type="ARBA" id="ARBA00022723"/>
    </source>
</evidence>
<comment type="cofactor">
    <cofactor evidence="1">
        <name>heme b</name>
        <dbReference type="ChEBI" id="CHEBI:60344"/>
    </cofactor>
</comment>
<evidence type="ECO:0000256" key="9">
    <source>
        <dbReference type="ARBA" id="ARBA00023004"/>
    </source>
</evidence>
<dbReference type="GO" id="GO:0016020">
    <property type="term" value="C:membrane"/>
    <property type="evidence" value="ECO:0007669"/>
    <property type="project" value="UniProtKB-SubCell"/>
</dbReference>
<dbReference type="AlphaFoldDB" id="A0A507CGN7"/>
<keyword evidence="3" id="KW-0813">Transport</keyword>
<feature type="transmembrane region" description="Helical" evidence="11">
    <location>
        <begin position="102"/>
        <end position="124"/>
    </location>
</feature>
<evidence type="ECO:0000259" key="12">
    <source>
        <dbReference type="Pfam" id="PF03188"/>
    </source>
</evidence>
<evidence type="ECO:0000256" key="11">
    <source>
        <dbReference type="SAM" id="Phobius"/>
    </source>
</evidence>
<evidence type="ECO:0000256" key="2">
    <source>
        <dbReference type="ARBA" id="ARBA00004141"/>
    </source>
</evidence>